<reference evidence="4 5" key="1">
    <citation type="journal article" date="2023" name="G3 (Bethesda)">
        <title>A high-quality reference genome for the fission yeast Schizosaccharomyces osmophilus.</title>
        <authorList>
            <person name="Jia G.S."/>
            <person name="Zhang W.C."/>
            <person name="Liang Y."/>
            <person name="Liu X.H."/>
            <person name="Rhind N."/>
            <person name="Pidoux A."/>
            <person name="Brysch-Herzberg M."/>
            <person name="Du L.L."/>
        </authorList>
    </citation>
    <scope>NUCLEOTIDE SEQUENCE [LARGE SCALE GENOMIC DNA]</scope>
    <source>
        <strain evidence="4 5">CBS 15793</strain>
    </source>
</reference>
<dbReference type="PANTHER" id="PTHR12048:SF0">
    <property type="entry name" value="CCAAT_ENHANCER-BINDING PROTEIN ZETA"/>
    <property type="match status" value="1"/>
</dbReference>
<dbReference type="PANTHER" id="PTHR12048">
    <property type="entry name" value="CCAAT-BINDING FACTOR-RELATED"/>
    <property type="match status" value="1"/>
</dbReference>
<feature type="region of interest" description="Disordered" evidence="2">
    <location>
        <begin position="728"/>
        <end position="858"/>
    </location>
</feature>
<evidence type="ECO:0000259" key="3">
    <source>
        <dbReference type="Pfam" id="PF03914"/>
    </source>
</evidence>
<dbReference type="GeneID" id="80877077"/>
<dbReference type="GO" id="GO:0005634">
    <property type="term" value="C:nucleus"/>
    <property type="evidence" value="ECO:0007669"/>
    <property type="project" value="UniProtKB-ARBA"/>
</dbReference>
<feature type="domain" description="CCAAT-binding factor" evidence="3">
    <location>
        <begin position="409"/>
        <end position="603"/>
    </location>
</feature>
<gene>
    <name evidence="4" type="primary">noc1</name>
    <name evidence="4" type="ORF">SOMG_03599</name>
</gene>
<feature type="compositionally biased region" description="Basic and acidic residues" evidence="2">
    <location>
        <begin position="331"/>
        <end position="361"/>
    </location>
</feature>
<dbReference type="Pfam" id="PF03914">
    <property type="entry name" value="CBF"/>
    <property type="match status" value="1"/>
</dbReference>
<feature type="compositionally biased region" description="Acidic residues" evidence="2">
    <location>
        <begin position="516"/>
        <end position="535"/>
    </location>
</feature>
<keyword evidence="5" id="KW-1185">Reference proteome</keyword>
<dbReference type="InterPro" id="IPR005612">
    <property type="entry name" value="CCAAT-binding_factor"/>
</dbReference>
<feature type="compositionally biased region" description="Acidic residues" evidence="2">
    <location>
        <begin position="768"/>
        <end position="790"/>
    </location>
</feature>
<feature type="compositionally biased region" description="Basic and acidic residues" evidence="2">
    <location>
        <begin position="837"/>
        <end position="847"/>
    </location>
</feature>
<evidence type="ECO:0000313" key="5">
    <source>
        <dbReference type="Proteomes" id="UP001212411"/>
    </source>
</evidence>
<organism evidence="4 5">
    <name type="scientific">Schizosaccharomyces osmophilus</name>
    <dbReference type="NCBI Taxonomy" id="2545709"/>
    <lineage>
        <taxon>Eukaryota</taxon>
        <taxon>Fungi</taxon>
        <taxon>Dikarya</taxon>
        <taxon>Ascomycota</taxon>
        <taxon>Taphrinomycotina</taxon>
        <taxon>Schizosaccharomycetes</taxon>
        <taxon>Schizosaccharomycetales</taxon>
        <taxon>Schizosaccharomycetaceae</taxon>
        <taxon>Schizosaccharomyces</taxon>
    </lineage>
</organism>
<sequence length="875" mass="99624">MAIAAAKPKKGQKFVFNDEGEAVVDSKPAGVRFDPGIPWYNIQLSQLQPTKKPVSSGRAIELEQRGILLLQQDAERFSNSLETGSTDKRMMQTLISSGTTSDRISALTLLVQESPIHAAKPLESLLALCAKKSRNENTQSVSTLKDLFLGGLIPDRKLLYMKQQPCLGSQGVTDEHLMVWAFESYLKTFYFKYIQHIEVLSFDPLMFVKSQMLSTIYDLLKGKPEQEQNLLRLLVNKIGDKDNKIASKASYLILQVEASHPAMKFIITKELERFAFARTTSRTSHYYTMITLNQTVLTHKQTDVANLLIEIYFVFFTKLLFAFEKEENANKEEENMVSHDAKDNKKNQKRKKDADIRKEAQENSNSRLVSAILTGVNRAYPFAEINSESFDKHMNTLFTITHTASFNTAIQVLMLIFQASSTRDSIPDRFYKSLYESLLDSRLPTSSKHSLYLNLLYKSLIIDNNVARVRAFIKRMVQIAAWQQAPLVTGFFYVIRQLEDSNSSLRAMFDKPEMHEFDDDEEEVFKDVEEEEENANSDGEEKTENQDNKQENKEAHVASVKSDLTNGYDGRKRDPQYSNADRSCIWEIYPFLSHFHPTVSMLAKQLVKGEKIEGKPDLSLHTLSHFLDKFAYRNPKKSAAVKGYSIMQPLAGSVSKGIVSTGTGQGNAPMNSEQFIGKQESEIPVDELFFHRFFNDKYIKGKQSNKKNVSVNEEGEMDEDEVWKALVDSKPNLEMEEEESDFDEEAMDEAMADFSDGEEAEQPKEPAEEAEENVEEEEEEGQMFSDEETEPRENTANAPAVPDAEEGGSEDEMQLLEDEEDLLPFENGEDEESEGEEERREQKEKSSQKNKRRKTIKELPVFADADSYAHLLEGN</sequence>
<feature type="region of interest" description="Disordered" evidence="2">
    <location>
        <begin position="516"/>
        <end position="576"/>
    </location>
</feature>
<dbReference type="SUPFAM" id="SSF48371">
    <property type="entry name" value="ARM repeat"/>
    <property type="match status" value="1"/>
</dbReference>
<evidence type="ECO:0000256" key="2">
    <source>
        <dbReference type="SAM" id="MobiDB-lite"/>
    </source>
</evidence>
<feature type="compositionally biased region" description="Acidic residues" evidence="2">
    <location>
        <begin position="734"/>
        <end position="760"/>
    </location>
</feature>
<feature type="compositionally biased region" description="Basic and acidic residues" evidence="2">
    <location>
        <begin position="539"/>
        <end position="556"/>
    </location>
</feature>
<protein>
    <submittedName>
        <fullName evidence="4">Ribosome biogenesis protein Noc1</fullName>
    </submittedName>
</protein>
<comment type="similarity">
    <text evidence="1">Belongs to the CBF/MAK21 family.</text>
</comment>
<dbReference type="InterPro" id="IPR016024">
    <property type="entry name" value="ARM-type_fold"/>
</dbReference>
<dbReference type="KEGG" id="som:SOMG_03599"/>
<feature type="compositionally biased region" description="Acidic residues" evidence="2">
    <location>
        <begin position="803"/>
        <end position="836"/>
    </location>
</feature>
<name>A0AAF0AX77_9SCHI</name>
<dbReference type="AlphaFoldDB" id="A0AAF0AX77"/>
<feature type="region of interest" description="Disordered" evidence="2">
    <location>
        <begin position="331"/>
        <end position="362"/>
    </location>
</feature>
<accession>A0AAF0AX77</accession>
<evidence type="ECO:0000256" key="1">
    <source>
        <dbReference type="ARBA" id="ARBA00007797"/>
    </source>
</evidence>
<evidence type="ECO:0000313" key="4">
    <source>
        <dbReference type="EMBL" id="WBW74507.1"/>
    </source>
</evidence>
<dbReference type="InterPro" id="IPR040155">
    <property type="entry name" value="CEBPZ/Mak21-like"/>
</dbReference>
<dbReference type="EMBL" id="CP115612">
    <property type="protein sequence ID" value="WBW74507.1"/>
    <property type="molecule type" value="Genomic_DNA"/>
</dbReference>
<dbReference type="RefSeq" id="XP_056038750.1">
    <property type="nucleotide sequence ID" value="XM_056182388.1"/>
</dbReference>
<dbReference type="Proteomes" id="UP001212411">
    <property type="component" value="Chromosome 2"/>
</dbReference>
<proteinExistence type="inferred from homology"/>